<comment type="caution">
    <text evidence="3">The sequence shown here is derived from an EMBL/GenBank/DDBJ whole genome shotgun (WGS) entry which is preliminary data.</text>
</comment>
<reference evidence="3 4" key="1">
    <citation type="submission" date="2021-01" db="EMBL/GenBank/DDBJ databases">
        <title>Whole genome shotgun sequence of Planobispora longispora NBRC 13918.</title>
        <authorList>
            <person name="Komaki H."/>
            <person name="Tamura T."/>
        </authorList>
    </citation>
    <scope>NUCLEOTIDE SEQUENCE [LARGE SCALE GENOMIC DNA]</scope>
    <source>
        <strain evidence="3 4">NBRC 13918</strain>
    </source>
</reference>
<dbReference type="EMBL" id="BOOH01000074">
    <property type="protein sequence ID" value="GIH81326.1"/>
    <property type="molecule type" value="Genomic_DNA"/>
</dbReference>
<dbReference type="Proteomes" id="UP000616724">
    <property type="component" value="Unassembled WGS sequence"/>
</dbReference>
<keyword evidence="1" id="KW-0812">Transmembrane</keyword>
<evidence type="ECO:0000256" key="1">
    <source>
        <dbReference type="SAM" id="Phobius"/>
    </source>
</evidence>
<keyword evidence="1" id="KW-1133">Transmembrane helix</keyword>
<evidence type="ECO:0000313" key="3">
    <source>
        <dbReference type="EMBL" id="GIH81326.1"/>
    </source>
</evidence>
<keyword evidence="1" id="KW-0472">Membrane</keyword>
<feature type="transmembrane region" description="Helical" evidence="1">
    <location>
        <begin position="79"/>
        <end position="100"/>
    </location>
</feature>
<accession>A0A8J3RR26</accession>
<dbReference type="InterPro" id="IPR025403">
    <property type="entry name" value="TgpA-like_C"/>
</dbReference>
<proteinExistence type="predicted"/>
<dbReference type="RefSeq" id="WP_203895722.1">
    <property type="nucleotide sequence ID" value="NZ_BOOH01000074.1"/>
</dbReference>
<keyword evidence="4" id="KW-1185">Reference proteome</keyword>
<evidence type="ECO:0000313" key="4">
    <source>
        <dbReference type="Proteomes" id="UP000616724"/>
    </source>
</evidence>
<evidence type="ECO:0000259" key="2">
    <source>
        <dbReference type="Pfam" id="PF13559"/>
    </source>
</evidence>
<dbReference type="AlphaFoldDB" id="A0A8J3RR26"/>
<feature type="domain" description="Protein-glutamine gamma-glutamyltransferase-like C-terminal" evidence="2">
    <location>
        <begin position="153"/>
        <end position="221"/>
    </location>
</feature>
<organism evidence="3 4">
    <name type="scientific">Planobispora longispora</name>
    <dbReference type="NCBI Taxonomy" id="28887"/>
    <lineage>
        <taxon>Bacteria</taxon>
        <taxon>Bacillati</taxon>
        <taxon>Actinomycetota</taxon>
        <taxon>Actinomycetes</taxon>
        <taxon>Streptosporangiales</taxon>
        <taxon>Streptosporangiaceae</taxon>
        <taxon>Planobispora</taxon>
    </lineage>
</organism>
<sequence>MRRSGSWKTERRRRRGSLALAVAALLAAGLAAGWVRHGGGLALGDGLGLEIDLGRPGPLPAASRSGDPRPAGDEAMGEFGFWAVVVLGAVLAAPVIVMLIRMILRAGDGFPAPAPPPLPDEPEETVLRVREALRAGLADLDSAGDPRRAVIACWLRLEHAAARAGTPRALADTPADLVARLLAAHRVGEAALERLAAAYRRARYSPHEVDDPLRETARRALAEVDAELAT</sequence>
<gene>
    <name evidence="3" type="ORF">Plo01_77550</name>
</gene>
<protein>
    <recommendedName>
        <fullName evidence="2">Protein-glutamine gamma-glutamyltransferase-like C-terminal domain-containing protein</fullName>
    </recommendedName>
</protein>
<name>A0A8J3RR26_9ACTN</name>
<dbReference type="Pfam" id="PF13559">
    <property type="entry name" value="DUF4129"/>
    <property type="match status" value="1"/>
</dbReference>